<dbReference type="EMBL" id="KZ857419">
    <property type="protein sequence ID" value="RDX47376.1"/>
    <property type="molecule type" value="Genomic_DNA"/>
</dbReference>
<protein>
    <submittedName>
        <fullName evidence="1">Uncharacterized protein</fullName>
    </submittedName>
</protein>
<accession>A0A371D4A5</accession>
<gene>
    <name evidence="1" type="ORF">OH76DRAFT_1405992</name>
</gene>
<keyword evidence="2" id="KW-1185">Reference proteome</keyword>
<sequence length="211" mass="23168">MRQGTSFARVGLISLSSTQRRSRVQAEACVPSRFCDVRRSACQGSSGPSTSANSVFCCRCGPVYDSQRLRSDLVVVRSGLRGEPLGSFSKQARSTVTLNFTYIALTIAHVVVVRAILSWPALWTTFKLDNDIVSPLSTQLSPHVHVHVHVHIHINRLDDRPHRCCSAGDPLAVVDDVTTTTTLSGRQWRRSLSSCRAVVVVLYMASSFNVV</sequence>
<reference evidence="1 2" key="1">
    <citation type="journal article" date="2018" name="Biotechnol. Biofuels">
        <title>Integrative visual omics of the white-rot fungus Polyporus brumalis exposes the biotechnological potential of its oxidative enzymes for delignifying raw plant biomass.</title>
        <authorList>
            <person name="Miyauchi S."/>
            <person name="Rancon A."/>
            <person name="Drula E."/>
            <person name="Hage H."/>
            <person name="Chaduli D."/>
            <person name="Favel A."/>
            <person name="Grisel S."/>
            <person name="Henrissat B."/>
            <person name="Herpoel-Gimbert I."/>
            <person name="Ruiz-Duenas F.J."/>
            <person name="Chevret D."/>
            <person name="Hainaut M."/>
            <person name="Lin J."/>
            <person name="Wang M."/>
            <person name="Pangilinan J."/>
            <person name="Lipzen A."/>
            <person name="Lesage-Meessen L."/>
            <person name="Navarro D."/>
            <person name="Riley R."/>
            <person name="Grigoriev I.V."/>
            <person name="Zhou S."/>
            <person name="Raouche S."/>
            <person name="Rosso M.N."/>
        </authorList>
    </citation>
    <scope>NUCLEOTIDE SEQUENCE [LARGE SCALE GENOMIC DNA]</scope>
    <source>
        <strain evidence="1 2">BRFM 1820</strain>
    </source>
</reference>
<organism evidence="1 2">
    <name type="scientific">Lentinus brumalis</name>
    <dbReference type="NCBI Taxonomy" id="2498619"/>
    <lineage>
        <taxon>Eukaryota</taxon>
        <taxon>Fungi</taxon>
        <taxon>Dikarya</taxon>
        <taxon>Basidiomycota</taxon>
        <taxon>Agaricomycotina</taxon>
        <taxon>Agaricomycetes</taxon>
        <taxon>Polyporales</taxon>
        <taxon>Polyporaceae</taxon>
        <taxon>Lentinus</taxon>
    </lineage>
</organism>
<evidence type="ECO:0000313" key="1">
    <source>
        <dbReference type="EMBL" id="RDX47376.1"/>
    </source>
</evidence>
<dbReference type="AlphaFoldDB" id="A0A371D4A5"/>
<proteinExistence type="predicted"/>
<dbReference type="Proteomes" id="UP000256964">
    <property type="component" value="Unassembled WGS sequence"/>
</dbReference>
<name>A0A371D4A5_9APHY</name>
<evidence type="ECO:0000313" key="2">
    <source>
        <dbReference type="Proteomes" id="UP000256964"/>
    </source>
</evidence>